<organism evidence="1 2">
    <name type="scientific">Entomophthora muscae</name>
    <dbReference type="NCBI Taxonomy" id="34485"/>
    <lineage>
        <taxon>Eukaryota</taxon>
        <taxon>Fungi</taxon>
        <taxon>Fungi incertae sedis</taxon>
        <taxon>Zoopagomycota</taxon>
        <taxon>Entomophthoromycotina</taxon>
        <taxon>Entomophthoromycetes</taxon>
        <taxon>Entomophthorales</taxon>
        <taxon>Entomophthoraceae</taxon>
        <taxon>Entomophthora</taxon>
    </lineage>
</organism>
<accession>A0ACC2SM86</accession>
<name>A0ACC2SM86_9FUNG</name>
<gene>
    <name evidence="1" type="ORF">DSO57_1000048</name>
</gene>
<comment type="caution">
    <text evidence="1">The sequence shown here is derived from an EMBL/GenBank/DDBJ whole genome shotgun (WGS) entry which is preliminary data.</text>
</comment>
<keyword evidence="2" id="KW-1185">Reference proteome</keyword>
<protein>
    <submittedName>
        <fullName evidence="1">Uncharacterized protein</fullName>
    </submittedName>
</protein>
<proteinExistence type="predicted"/>
<dbReference type="Proteomes" id="UP001165960">
    <property type="component" value="Unassembled WGS sequence"/>
</dbReference>
<reference evidence="1" key="1">
    <citation type="submission" date="2022-04" db="EMBL/GenBank/DDBJ databases">
        <title>Genome of the entomopathogenic fungus Entomophthora muscae.</title>
        <authorList>
            <person name="Elya C."/>
            <person name="Lovett B.R."/>
            <person name="Lee E."/>
            <person name="Macias A.M."/>
            <person name="Hajek A.E."/>
            <person name="De Bivort B.L."/>
            <person name="Kasson M.T."/>
            <person name="De Fine Licht H.H."/>
            <person name="Stajich J.E."/>
        </authorList>
    </citation>
    <scope>NUCLEOTIDE SEQUENCE</scope>
    <source>
        <strain evidence="1">Berkeley</strain>
    </source>
</reference>
<sequence length="223" mass="25347">MSFGKLHGRIGNPRFSKVMVTAAYSGVSLETSEGFQMGKTNREPEYLAKFPLGQIPGLETADGKILTESSAISQYVAEQKENNTLLGANPWERALIQKFILFSEAQLMPKSLEILYMIWGIADKDTQVALKAYERLDILWADLDRQLKDKHFLVGERLTLADIDVICILAGCFKFLMYPEIRSKYPELVRYFKSIIFLPHFQACFTQLKSEEEFAAAVPAFMK</sequence>
<dbReference type="EMBL" id="QTSX02004971">
    <property type="protein sequence ID" value="KAJ9063458.1"/>
    <property type="molecule type" value="Genomic_DNA"/>
</dbReference>
<evidence type="ECO:0000313" key="1">
    <source>
        <dbReference type="EMBL" id="KAJ9063458.1"/>
    </source>
</evidence>
<evidence type="ECO:0000313" key="2">
    <source>
        <dbReference type="Proteomes" id="UP001165960"/>
    </source>
</evidence>